<gene>
    <name evidence="7" type="primary">UTP18</name>
    <name evidence="7" type="ORF">MJAP1_002265</name>
</gene>
<sequence length="542" mass="58426">MSERGAGRLEAEEQRLSQRLFGGAQTVRSVDIDNTAEDADDSELFALDVDVADAKPEVRAPEAAWVDADDERIMVPLAGPNARALDGSVRGTKKLRKLRAAPDEQYVNGAEYQRRLRKQYERMHPRPAWASASQGEPSAWSAPLLRDLLSSESGLVTKKSNRAHLSPERLEVERLRDANEMQGRVAEPAAIEQVQFHPSARTHVLLTASRDRRVRLFQVNGTTNPLLETLHVPDMPIKTAQFNPAGTSVLIAGPRPYLYAYDIRSGKTLCSSPWRGAGRVVSSAGGTEADAGAERDLSFIRFEPGAASRMVAVGGRRGQVHLLDWGAGGAAAQTGGQRIGELRMNAPLAGMAWAPAGDAYRLLTLSTEGRVHVWDMRSRACPVTAYDTGLFGAKGLEASPASSLVPSTWSIGSNSGVVNVYGGADEGATQSSTLDALLATPAEAPVTDDVRLTPRKALGNLTTAITTMQYSHDAQLLALASRNKKDALRVVHVPTLQTYANWPTAGTPLGHVTTLDFSSESQYMAIGNSRGRVLLYSLRPYV</sequence>
<keyword evidence="8" id="KW-1185">Reference proteome</keyword>
<keyword evidence="3" id="KW-0853">WD repeat</keyword>
<dbReference type="EMBL" id="CP119960">
    <property type="protein sequence ID" value="WFD39293.1"/>
    <property type="molecule type" value="Genomic_DNA"/>
</dbReference>
<dbReference type="PANTHER" id="PTHR18359:SF0">
    <property type="entry name" value="U3 SMALL NUCLEOLAR RNA-ASSOCIATED PROTEIN 18 HOMOLOG"/>
    <property type="match status" value="1"/>
</dbReference>
<evidence type="ECO:0000256" key="4">
    <source>
        <dbReference type="ARBA" id="ARBA00022737"/>
    </source>
</evidence>
<reference evidence="7" key="1">
    <citation type="submission" date="2023-03" db="EMBL/GenBank/DDBJ databases">
        <title>Mating type loci evolution in Malassezia.</title>
        <authorList>
            <person name="Coelho M.A."/>
        </authorList>
    </citation>
    <scope>NUCLEOTIDE SEQUENCE</scope>
    <source>
        <strain evidence="7">CBS 9431</strain>
    </source>
</reference>
<dbReference type="AlphaFoldDB" id="A0AAF0F6H3"/>
<dbReference type="InterPro" id="IPR045161">
    <property type="entry name" value="Utp18"/>
</dbReference>
<dbReference type="GO" id="GO:0032040">
    <property type="term" value="C:small-subunit processome"/>
    <property type="evidence" value="ECO:0007669"/>
    <property type="project" value="TreeGrafter"/>
</dbReference>
<dbReference type="GO" id="GO:0034388">
    <property type="term" value="C:Pwp2p-containing subcomplex of 90S preribosome"/>
    <property type="evidence" value="ECO:0007669"/>
    <property type="project" value="TreeGrafter"/>
</dbReference>
<dbReference type="PANTHER" id="PTHR18359">
    <property type="entry name" value="WD-REPEAT PROTEIN-RELATED"/>
    <property type="match status" value="1"/>
</dbReference>
<keyword evidence="4" id="KW-0677">Repeat</keyword>
<comment type="subcellular location">
    <subcellularLocation>
        <location evidence="1">Nucleus</location>
        <location evidence="1">Nucleolus</location>
    </subcellularLocation>
</comment>
<evidence type="ECO:0000313" key="8">
    <source>
        <dbReference type="Proteomes" id="UP001217754"/>
    </source>
</evidence>
<dbReference type="GeneID" id="85225916"/>
<dbReference type="InterPro" id="IPR015943">
    <property type="entry name" value="WD40/YVTN_repeat-like_dom_sf"/>
</dbReference>
<comment type="similarity">
    <text evidence="6">Belongs to the WD repeat UTP18 family.</text>
</comment>
<evidence type="ECO:0000256" key="6">
    <source>
        <dbReference type="ARBA" id="ARBA00025767"/>
    </source>
</evidence>
<dbReference type="SUPFAM" id="SSF50978">
    <property type="entry name" value="WD40 repeat-like"/>
    <property type="match status" value="1"/>
</dbReference>
<evidence type="ECO:0000313" key="7">
    <source>
        <dbReference type="EMBL" id="WFD39293.1"/>
    </source>
</evidence>
<dbReference type="Proteomes" id="UP001217754">
    <property type="component" value="Chromosome 3"/>
</dbReference>
<proteinExistence type="inferred from homology"/>
<keyword evidence="5" id="KW-0539">Nucleus</keyword>
<dbReference type="InterPro" id="IPR001680">
    <property type="entry name" value="WD40_rpt"/>
</dbReference>
<dbReference type="SMART" id="SM00320">
    <property type="entry name" value="WD40"/>
    <property type="match status" value="5"/>
</dbReference>
<evidence type="ECO:0000256" key="3">
    <source>
        <dbReference type="ARBA" id="ARBA00022574"/>
    </source>
</evidence>
<accession>A0AAF0F6H3</accession>
<dbReference type="GO" id="GO:0006364">
    <property type="term" value="P:rRNA processing"/>
    <property type="evidence" value="ECO:0007669"/>
    <property type="project" value="UniProtKB-KW"/>
</dbReference>
<evidence type="ECO:0000256" key="1">
    <source>
        <dbReference type="ARBA" id="ARBA00004604"/>
    </source>
</evidence>
<organism evidence="7 8">
    <name type="scientific">Malassezia japonica</name>
    <dbReference type="NCBI Taxonomy" id="223818"/>
    <lineage>
        <taxon>Eukaryota</taxon>
        <taxon>Fungi</taxon>
        <taxon>Dikarya</taxon>
        <taxon>Basidiomycota</taxon>
        <taxon>Ustilaginomycotina</taxon>
        <taxon>Malasseziomycetes</taxon>
        <taxon>Malasseziales</taxon>
        <taxon>Malasseziaceae</taxon>
        <taxon>Malassezia</taxon>
    </lineage>
</organism>
<dbReference type="Gene3D" id="2.130.10.10">
    <property type="entry name" value="YVTN repeat-like/Quinoprotein amine dehydrogenase"/>
    <property type="match status" value="1"/>
</dbReference>
<protein>
    <submittedName>
        <fullName evidence="7">U3 snoRNP protein</fullName>
    </submittedName>
</protein>
<keyword evidence="2" id="KW-0698">rRNA processing</keyword>
<dbReference type="InterPro" id="IPR036322">
    <property type="entry name" value="WD40_repeat_dom_sf"/>
</dbReference>
<name>A0AAF0F6H3_9BASI</name>
<evidence type="ECO:0000256" key="2">
    <source>
        <dbReference type="ARBA" id="ARBA00022552"/>
    </source>
</evidence>
<dbReference type="RefSeq" id="XP_060122190.1">
    <property type="nucleotide sequence ID" value="XM_060266207.1"/>
</dbReference>
<evidence type="ECO:0000256" key="5">
    <source>
        <dbReference type="ARBA" id="ARBA00023242"/>
    </source>
</evidence>